<dbReference type="AlphaFoldDB" id="A0A061RBE7"/>
<dbReference type="EC" id="2.7.7.-" evidence="10"/>
<evidence type="ECO:0000256" key="4">
    <source>
        <dbReference type="ARBA" id="ARBA00022679"/>
    </source>
</evidence>
<evidence type="ECO:0000313" key="11">
    <source>
        <dbReference type="EMBL" id="JAC67836.1"/>
    </source>
</evidence>
<protein>
    <recommendedName>
        <fullName evidence="10">DNA primase</fullName>
        <ecNumber evidence="10">2.7.7.-</ecNumber>
    </recommendedName>
</protein>
<name>A0A061RBE7_9CHLO</name>
<keyword evidence="7" id="KW-0479">Metal-binding</keyword>
<dbReference type="GO" id="GO:0003899">
    <property type="term" value="F:DNA-directed RNA polymerase activity"/>
    <property type="evidence" value="ECO:0007669"/>
    <property type="project" value="InterPro"/>
</dbReference>
<evidence type="ECO:0000256" key="9">
    <source>
        <dbReference type="ARBA" id="ARBA00023163"/>
    </source>
</evidence>
<evidence type="ECO:0000256" key="10">
    <source>
        <dbReference type="RuleBase" id="RU003514"/>
    </source>
</evidence>
<evidence type="ECO:0000256" key="1">
    <source>
        <dbReference type="ARBA" id="ARBA00009762"/>
    </source>
</evidence>
<dbReference type="GO" id="GO:0006269">
    <property type="term" value="P:DNA replication, synthesis of primer"/>
    <property type="evidence" value="ECO:0007669"/>
    <property type="project" value="UniProtKB-KW"/>
</dbReference>
<reference evidence="11" key="1">
    <citation type="submission" date="2014-05" db="EMBL/GenBank/DDBJ databases">
        <title>The transcriptome of the halophilic microalga Tetraselmis sp. GSL018 isolated from the Great Salt Lake, Utah.</title>
        <authorList>
            <person name="Jinkerson R.E."/>
            <person name="D'Adamo S."/>
            <person name="Posewitz M.C."/>
        </authorList>
    </citation>
    <scope>NUCLEOTIDE SEQUENCE</scope>
    <source>
        <strain evidence="11">GSL018</strain>
    </source>
</reference>
<keyword evidence="4 10" id="KW-0808">Transferase</keyword>
<evidence type="ECO:0000256" key="6">
    <source>
        <dbReference type="ARBA" id="ARBA00022705"/>
    </source>
</evidence>
<dbReference type="CDD" id="cd04860">
    <property type="entry name" value="AE_Prim_S"/>
    <property type="match status" value="1"/>
</dbReference>
<keyword evidence="9" id="KW-0804">Transcription</keyword>
<dbReference type="Pfam" id="PF01896">
    <property type="entry name" value="DNA_primase_S"/>
    <property type="match status" value="1"/>
</dbReference>
<dbReference type="Gene3D" id="3.90.920.10">
    <property type="entry name" value="DNA primase, PRIM domain"/>
    <property type="match status" value="1"/>
</dbReference>
<evidence type="ECO:0000256" key="2">
    <source>
        <dbReference type="ARBA" id="ARBA00022478"/>
    </source>
</evidence>
<keyword evidence="8" id="KW-0862">Zinc</keyword>
<keyword evidence="6 10" id="KW-0235">DNA replication</keyword>
<dbReference type="NCBIfam" id="TIGR00335">
    <property type="entry name" value="primase_sml"/>
    <property type="match status" value="1"/>
</dbReference>
<dbReference type="InterPro" id="IPR002755">
    <property type="entry name" value="DNA_primase_S"/>
</dbReference>
<dbReference type="GO" id="GO:0005658">
    <property type="term" value="C:alpha DNA polymerase:primase complex"/>
    <property type="evidence" value="ECO:0007669"/>
    <property type="project" value="UniProtKB-ARBA"/>
</dbReference>
<dbReference type="InterPro" id="IPR014052">
    <property type="entry name" value="DNA_primase_ssu_euk/arc"/>
</dbReference>
<dbReference type="EMBL" id="GBEZ01018615">
    <property type="protein sequence ID" value="JAC67836.1"/>
    <property type="molecule type" value="Transcribed_RNA"/>
</dbReference>
<dbReference type="FunFam" id="3.90.920.10:FF:000003">
    <property type="entry name" value="DNA primase"/>
    <property type="match status" value="1"/>
</dbReference>
<evidence type="ECO:0000256" key="3">
    <source>
        <dbReference type="ARBA" id="ARBA00022515"/>
    </source>
</evidence>
<evidence type="ECO:0000256" key="5">
    <source>
        <dbReference type="ARBA" id="ARBA00022695"/>
    </source>
</evidence>
<gene>
    <name evidence="11" type="primary">PRI1</name>
    <name evidence="11" type="ORF">TSPGSL018_10127</name>
</gene>
<accession>A0A061RBE7</accession>
<proteinExistence type="inferred from homology"/>
<organism evidence="11">
    <name type="scientific">Tetraselmis sp. GSL018</name>
    <dbReference type="NCBI Taxonomy" id="582737"/>
    <lineage>
        <taxon>Eukaryota</taxon>
        <taxon>Viridiplantae</taxon>
        <taxon>Chlorophyta</taxon>
        <taxon>core chlorophytes</taxon>
        <taxon>Chlorodendrophyceae</taxon>
        <taxon>Chlorodendrales</taxon>
        <taxon>Chlorodendraceae</taxon>
        <taxon>Tetraselmis</taxon>
    </lineage>
</organism>
<dbReference type="PANTHER" id="PTHR10536">
    <property type="entry name" value="DNA PRIMASE SMALL SUBUNIT"/>
    <property type="match status" value="1"/>
</dbReference>
<evidence type="ECO:0000256" key="7">
    <source>
        <dbReference type="ARBA" id="ARBA00022723"/>
    </source>
</evidence>
<dbReference type="GO" id="GO:0046872">
    <property type="term" value="F:metal ion binding"/>
    <property type="evidence" value="ECO:0007669"/>
    <property type="project" value="UniProtKB-KW"/>
</dbReference>
<keyword evidence="2 10" id="KW-0240">DNA-directed RNA polymerase</keyword>
<comment type="similarity">
    <text evidence="1 10">Belongs to the eukaryotic-type primase small subunit family.</text>
</comment>
<keyword evidence="3 10" id="KW-0639">Primosome</keyword>
<sequence length="442" mass="49978">METTGVTEGVSVQELMHLYYARLFPTQHIYKWLAYGNDSKHAQANGSFFQRREFCFTLDGDIFVRYQSFKDGTELQSALKDRVPAKIDIGPVYNVDPAKRTAYSGLGSDRVFAPVERELVFDIDMTDYDDVRTCCSEGTVCSLCWPLMSIAISVIHRGLTEDFGFKNVLWVFSGRRGVHCWVCDPQARALTDSQRSAVASYFNVYKGQEKSSGLQRALLGLGSSTRMHPSLEAAMQVLESAWLQEYLPKQKLLETEESWEAILNYIPDEDVKDKLRNKWGKRPRKSMDQTDVNISRWEELVTEVDKQVSSSKDKKHKAALSRSKVEILFAYTYPRLDVEVSKKMNHLLKAPFCIHPKTGKVCVPIDPEKPFEFDPDSVPTVKHLVDELNSGSDALKGEEWRITSLSGAVDDFMSFLEGLAISNRETLVAKTRGAAAQPSLAW</sequence>
<dbReference type="SUPFAM" id="SSF56747">
    <property type="entry name" value="Prim-pol domain"/>
    <property type="match status" value="1"/>
</dbReference>
<evidence type="ECO:0000256" key="8">
    <source>
        <dbReference type="ARBA" id="ARBA00022833"/>
    </source>
</evidence>
<keyword evidence="5" id="KW-0548">Nucleotidyltransferase</keyword>